<reference evidence="2" key="2">
    <citation type="submission" date="2015-01" db="EMBL/GenBank/DDBJ databases">
        <title>Evolutionary Origins and Diversification of the Mycorrhizal Mutualists.</title>
        <authorList>
            <consortium name="DOE Joint Genome Institute"/>
            <consortium name="Mycorrhizal Genomics Consortium"/>
            <person name="Kohler A."/>
            <person name="Kuo A."/>
            <person name="Nagy L.G."/>
            <person name="Floudas D."/>
            <person name="Copeland A."/>
            <person name="Barry K.W."/>
            <person name="Cichocki N."/>
            <person name="Veneault-Fourrey C."/>
            <person name="LaButti K."/>
            <person name="Lindquist E.A."/>
            <person name="Lipzen A."/>
            <person name="Lundell T."/>
            <person name="Morin E."/>
            <person name="Murat C."/>
            <person name="Riley R."/>
            <person name="Ohm R."/>
            <person name="Sun H."/>
            <person name="Tunlid A."/>
            <person name="Henrissat B."/>
            <person name="Grigoriev I.V."/>
            <person name="Hibbett D.S."/>
            <person name="Martin F."/>
        </authorList>
    </citation>
    <scope>NUCLEOTIDE SEQUENCE [LARGE SCALE GENOMIC DNA]</scope>
    <source>
        <strain evidence="2">441</strain>
    </source>
</reference>
<dbReference type="Proteomes" id="UP000054018">
    <property type="component" value="Unassembled WGS sequence"/>
</dbReference>
<name>A0A0C9ZD66_9AGAM</name>
<dbReference type="HOGENOM" id="CLU_1971393_0_0_1"/>
<evidence type="ECO:0000313" key="2">
    <source>
        <dbReference type="Proteomes" id="UP000054018"/>
    </source>
</evidence>
<accession>A0A0C9ZD66</accession>
<proteinExistence type="predicted"/>
<dbReference type="EMBL" id="KN833722">
    <property type="protein sequence ID" value="KIK23874.1"/>
    <property type="molecule type" value="Genomic_DNA"/>
</dbReference>
<protein>
    <submittedName>
        <fullName evidence="1">Unplaced genomic scaffold scaffold_38, whole genome shotgun sequence</fullName>
    </submittedName>
</protein>
<organism evidence="1 2">
    <name type="scientific">Pisolithus microcarpus 441</name>
    <dbReference type="NCBI Taxonomy" id="765257"/>
    <lineage>
        <taxon>Eukaryota</taxon>
        <taxon>Fungi</taxon>
        <taxon>Dikarya</taxon>
        <taxon>Basidiomycota</taxon>
        <taxon>Agaricomycotina</taxon>
        <taxon>Agaricomycetes</taxon>
        <taxon>Agaricomycetidae</taxon>
        <taxon>Boletales</taxon>
        <taxon>Sclerodermatineae</taxon>
        <taxon>Pisolithaceae</taxon>
        <taxon>Pisolithus</taxon>
    </lineage>
</organism>
<reference evidence="1 2" key="1">
    <citation type="submission" date="2014-04" db="EMBL/GenBank/DDBJ databases">
        <authorList>
            <consortium name="DOE Joint Genome Institute"/>
            <person name="Kuo A."/>
            <person name="Kohler A."/>
            <person name="Costa M.D."/>
            <person name="Nagy L.G."/>
            <person name="Floudas D."/>
            <person name="Copeland A."/>
            <person name="Barry K.W."/>
            <person name="Cichocki N."/>
            <person name="Veneault-Fourrey C."/>
            <person name="LaButti K."/>
            <person name="Lindquist E.A."/>
            <person name="Lipzen A."/>
            <person name="Lundell T."/>
            <person name="Morin E."/>
            <person name="Murat C."/>
            <person name="Sun H."/>
            <person name="Tunlid A."/>
            <person name="Henrissat B."/>
            <person name="Grigoriev I.V."/>
            <person name="Hibbett D.S."/>
            <person name="Martin F."/>
            <person name="Nordberg H.P."/>
            <person name="Cantor M.N."/>
            <person name="Hua S.X."/>
        </authorList>
    </citation>
    <scope>NUCLEOTIDE SEQUENCE [LARGE SCALE GENOMIC DNA]</scope>
    <source>
        <strain evidence="1 2">441</strain>
    </source>
</reference>
<gene>
    <name evidence="1" type="ORF">PISMIDRAFT_432040</name>
</gene>
<evidence type="ECO:0000313" key="1">
    <source>
        <dbReference type="EMBL" id="KIK23874.1"/>
    </source>
</evidence>
<dbReference type="AlphaFoldDB" id="A0A0C9ZD66"/>
<keyword evidence="2" id="KW-1185">Reference proteome</keyword>
<sequence>MRGLPLLSCSLPISDPHSCQCTHTHNGPCPPISSSTRSLKQFIIIKRGYEDDRGSRQRSFNRTAIRSWMQGNAVLGFARQGHHIDQATAQPSTPHKSAAKHLLRAVLKHQRSEPLRDNSQAEIIYRS</sequence>